<protein>
    <submittedName>
        <fullName evidence="3">Two-component system response regulator</fullName>
    </submittedName>
</protein>
<evidence type="ECO:0000313" key="3">
    <source>
        <dbReference type="EMBL" id="OGG43556.1"/>
    </source>
</evidence>
<dbReference type="PANTHER" id="PTHR44520:SF2">
    <property type="entry name" value="RESPONSE REGULATOR RCP1"/>
    <property type="match status" value="1"/>
</dbReference>
<dbReference type="InterPro" id="IPR001789">
    <property type="entry name" value="Sig_transdc_resp-reg_receiver"/>
</dbReference>
<sequence>MPENRNRGTILIAEDDEEDLLLIQEALKECRGIGAPRSVKDGEELMDYLCRRGKYREARPPRPALILLDLRMPRKDGHEALQEIRSNPELRPIPVVVLTTSRAEEDIRKSYALGANSYITKPDDFEGLVDALRALEKYWFGIVSLPGAEGL</sequence>
<dbReference type="AlphaFoldDB" id="A0A1F6C2X6"/>
<dbReference type="PANTHER" id="PTHR44520">
    <property type="entry name" value="RESPONSE REGULATOR RCP1-RELATED"/>
    <property type="match status" value="1"/>
</dbReference>
<dbReference type="SMART" id="SM00448">
    <property type="entry name" value="REC"/>
    <property type="match status" value="1"/>
</dbReference>
<dbReference type="Proteomes" id="UP000178606">
    <property type="component" value="Unassembled WGS sequence"/>
</dbReference>
<reference evidence="3 4" key="1">
    <citation type="journal article" date="2016" name="Nat. Commun.">
        <title>Thousands of microbial genomes shed light on interconnected biogeochemical processes in an aquifer system.</title>
        <authorList>
            <person name="Anantharaman K."/>
            <person name="Brown C.T."/>
            <person name="Hug L.A."/>
            <person name="Sharon I."/>
            <person name="Castelle C.J."/>
            <person name="Probst A.J."/>
            <person name="Thomas B.C."/>
            <person name="Singh A."/>
            <person name="Wilkins M.J."/>
            <person name="Karaoz U."/>
            <person name="Brodie E.L."/>
            <person name="Williams K.H."/>
            <person name="Hubbard S.S."/>
            <person name="Banfield J.F."/>
        </authorList>
    </citation>
    <scope>NUCLEOTIDE SEQUENCE [LARGE SCALE GENOMIC DNA]</scope>
    <source>
        <strain evidence="4">RIFCSPLOWO2_12_FULL_64_10</strain>
    </source>
</reference>
<evidence type="ECO:0000256" key="1">
    <source>
        <dbReference type="PROSITE-ProRule" id="PRU00169"/>
    </source>
</evidence>
<evidence type="ECO:0000259" key="2">
    <source>
        <dbReference type="PROSITE" id="PS50110"/>
    </source>
</evidence>
<dbReference type="EMBL" id="MFKF01000432">
    <property type="protein sequence ID" value="OGG43556.1"/>
    <property type="molecule type" value="Genomic_DNA"/>
</dbReference>
<dbReference type="Pfam" id="PF00072">
    <property type="entry name" value="Response_reg"/>
    <property type="match status" value="1"/>
</dbReference>
<dbReference type="GO" id="GO:0000160">
    <property type="term" value="P:phosphorelay signal transduction system"/>
    <property type="evidence" value="ECO:0007669"/>
    <property type="project" value="InterPro"/>
</dbReference>
<feature type="domain" description="Response regulatory" evidence="2">
    <location>
        <begin position="9"/>
        <end position="136"/>
    </location>
</feature>
<name>A0A1F6C2X6_HANXR</name>
<organism evidence="3 4">
    <name type="scientific">Handelsmanbacteria sp. (strain RIFCSPLOWO2_12_FULL_64_10)</name>
    <dbReference type="NCBI Taxonomy" id="1817868"/>
    <lineage>
        <taxon>Bacteria</taxon>
        <taxon>Candidatus Handelsmaniibacteriota</taxon>
    </lineage>
</organism>
<dbReference type="Gene3D" id="3.40.50.2300">
    <property type="match status" value="1"/>
</dbReference>
<dbReference type="SUPFAM" id="SSF52172">
    <property type="entry name" value="CheY-like"/>
    <property type="match status" value="1"/>
</dbReference>
<dbReference type="PROSITE" id="PS50110">
    <property type="entry name" value="RESPONSE_REGULATORY"/>
    <property type="match status" value="1"/>
</dbReference>
<proteinExistence type="predicted"/>
<keyword evidence="1" id="KW-0597">Phosphoprotein</keyword>
<dbReference type="InterPro" id="IPR052893">
    <property type="entry name" value="TCS_response_regulator"/>
</dbReference>
<feature type="modified residue" description="4-aspartylphosphate" evidence="1">
    <location>
        <position position="69"/>
    </location>
</feature>
<evidence type="ECO:0000313" key="4">
    <source>
        <dbReference type="Proteomes" id="UP000178606"/>
    </source>
</evidence>
<comment type="caution">
    <text evidence="3">The sequence shown here is derived from an EMBL/GenBank/DDBJ whole genome shotgun (WGS) entry which is preliminary data.</text>
</comment>
<gene>
    <name evidence="3" type="ORF">A3F84_20520</name>
</gene>
<dbReference type="CDD" id="cd17557">
    <property type="entry name" value="REC_Rcp-like"/>
    <property type="match status" value="1"/>
</dbReference>
<dbReference type="InterPro" id="IPR011006">
    <property type="entry name" value="CheY-like_superfamily"/>
</dbReference>
<accession>A0A1F6C2X6</accession>